<keyword evidence="1" id="KW-0812">Transmembrane</keyword>
<dbReference type="PANTHER" id="PTHR31876:SF26">
    <property type="entry name" value="PROTEIN LIKE COV 2"/>
    <property type="match status" value="1"/>
</dbReference>
<protein>
    <submittedName>
        <fullName evidence="2">Uncharacterized conserved protein</fullName>
    </submittedName>
</protein>
<evidence type="ECO:0000256" key="1">
    <source>
        <dbReference type="SAM" id="Phobius"/>
    </source>
</evidence>
<keyword evidence="1" id="KW-0472">Membrane</keyword>
<feature type="transmembrane region" description="Helical" evidence="1">
    <location>
        <begin position="49"/>
        <end position="72"/>
    </location>
</feature>
<dbReference type="RefSeq" id="WP_012636189.1">
    <property type="nucleotide sequence ID" value="NC_011899.1"/>
</dbReference>
<proteinExistence type="predicted"/>
<reference evidence="2 3" key="1">
    <citation type="journal article" date="2009" name="PLoS ONE">
        <title>Genome analysis of the anaerobic thermohalophilic bacterium Halothermothrix orenii.</title>
        <authorList>
            <person name="Mavromatis K."/>
            <person name="Ivanova N."/>
            <person name="Anderson I."/>
            <person name="Lykidis A."/>
            <person name="Hooper S.D."/>
            <person name="Sun H."/>
            <person name="Kunin V."/>
            <person name="Lapidus A."/>
            <person name="Hugenholtz P."/>
            <person name="Patel B."/>
            <person name="Kyrpides N.C."/>
        </authorList>
    </citation>
    <scope>NUCLEOTIDE SEQUENCE [LARGE SCALE GENOMIC DNA]</scope>
    <source>
        <strain evidence="3">H 168 / OCM 544 / DSM 9562</strain>
    </source>
</reference>
<dbReference type="STRING" id="373903.Hore_12550"/>
<organism evidence="2 3">
    <name type="scientific">Halothermothrix orenii (strain H 168 / OCM 544 / DSM 9562)</name>
    <dbReference type="NCBI Taxonomy" id="373903"/>
    <lineage>
        <taxon>Bacteria</taxon>
        <taxon>Bacillati</taxon>
        <taxon>Bacillota</taxon>
        <taxon>Clostridia</taxon>
        <taxon>Halanaerobiales</taxon>
        <taxon>Halothermotrichaceae</taxon>
        <taxon>Halothermothrix</taxon>
    </lineage>
</organism>
<dbReference type="AlphaFoldDB" id="B8CXI6"/>
<dbReference type="HOGENOM" id="CLU_068050_1_1_9"/>
<keyword evidence="1" id="KW-1133">Transmembrane helix</keyword>
<dbReference type="InterPro" id="IPR007462">
    <property type="entry name" value="COV1-like"/>
</dbReference>
<dbReference type="eggNOG" id="COG2928">
    <property type="taxonomic scope" value="Bacteria"/>
</dbReference>
<name>B8CXI6_HALOH</name>
<dbReference type="PANTHER" id="PTHR31876">
    <property type="entry name" value="COV-LIKE PROTEIN 1"/>
    <property type="match status" value="1"/>
</dbReference>
<dbReference type="Proteomes" id="UP000000719">
    <property type="component" value="Chromosome"/>
</dbReference>
<feature type="transmembrane region" description="Helical" evidence="1">
    <location>
        <begin position="7"/>
        <end position="29"/>
    </location>
</feature>
<dbReference type="KEGG" id="hor:Hore_12550"/>
<evidence type="ECO:0000313" key="2">
    <source>
        <dbReference type="EMBL" id="ACL70005.1"/>
    </source>
</evidence>
<dbReference type="Pfam" id="PF04367">
    <property type="entry name" value="DUF502"/>
    <property type="match status" value="1"/>
</dbReference>
<sequence>MFRRLRNLFLTGVLVLLPLIASVYVLWFLFNSVEKWTAPMVKVVLGRNIPGVGIIFTIIFIFLVGLFATNIIGKRIISFGERVLLKIPLFRNIYISIKKVLEGLFTSKKDTFKKAVLFEYPRKGLYQIGFITSESSPYFDYLTGEKLLNIFLPTTPNPTSGMFIMIPKEDAIILDLSVEDALKLIISGGILNPETLPGVDREER</sequence>
<accession>B8CXI6</accession>
<keyword evidence="3" id="KW-1185">Reference proteome</keyword>
<dbReference type="OrthoDB" id="9780267at2"/>
<gene>
    <name evidence="2" type="ordered locus">Hore_12550</name>
</gene>
<dbReference type="EMBL" id="CP001098">
    <property type="protein sequence ID" value="ACL70005.1"/>
    <property type="molecule type" value="Genomic_DNA"/>
</dbReference>
<evidence type="ECO:0000313" key="3">
    <source>
        <dbReference type="Proteomes" id="UP000000719"/>
    </source>
</evidence>